<feature type="region of interest" description="Disordered" evidence="1">
    <location>
        <begin position="1"/>
        <end position="26"/>
    </location>
</feature>
<accession>A0AAV6V2V4</accession>
<protein>
    <submittedName>
        <fullName evidence="4">Uncharacterized protein</fullName>
    </submittedName>
</protein>
<dbReference type="InterPro" id="IPR048365">
    <property type="entry name" value="TNP-like_RNaseH_N"/>
</dbReference>
<evidence type="ECO:0000256" key="1">
    <source>
        <dbReference type="SAM" id="MobiDB-lite"/>
    </source>
</evidence>
<evidence type="ECO:0000259" key="2">
    <source>
        <dbReference type="Pfam" id="PF12017"/>
    </source>
</evidence>
<name>A0AAV6V2V4_9ARAC</name>
<evidence type="ECO:0000259" key="3">
    <source>
        <dbReference type="Pfam" id="PF21787"/>
    </source>
</evidence>
<keyword evidence="5" id="KW-1185">Reference proteome</keyword>
<dbReference type="AlphaFoldDB" id="A0AAV6V2V4"/>
<feature type="domain" description="Transposable element P transposase-like RNase H" evidence="3">
    <location>
        <begin position="116"/>
        <end position="230"/>
    </location>
</feature>
<dbReference type="InterPro" id="IPR021896">
    <property type="entry name" value="THAP9-like_HTH"/>
</dbReference>
<evidence type="ECO:0000313" key="4">
    <source>
        <dbReference type="EMBL" id="KAG8190196.1"/>
    </source>
</evidence>
<dbReference type="EMBL" id="JAFNEN010000191">
    <property type="protein sequence ID" value="KAG8190196.1"/>
    <property type="molecule type" value="Genomic_DNA"/>
</dbReference>
<evidence type="ECO:0000313" key="5">
    <source>
        <dbReference type="Proteomes" id="UP000827092"/>
    </source>
</evidence>
<gene>
    <name evidence="4" type="ORF">JTE90_011919</name>
</gene>
<dbReference type="Proteomes" id="UP000827092">
    <property type="component" value="Unassembled WGS sequence"/>
</dbReference>
<dbReference type="Pfam" id="PF21787">
    <property type="entry name" value="TNP-like_RNaseH_N"/>
    <property type="match status" value="1"/>
</dbReference>
<dbReference type="Pfam" id="PF12017">
    <property type="entry name" value="Tnp_P_element"/>
    <property type="match status" value="1"/>
</dbReference>
<sequence>MCDIKRSEFFPQTTKHKKPPKERRPANVSISSVEASGMEKNISAVEELAGVELDHDYAISGSPRKLKRKYEQIVDEKNKRIDLMKLKAYDYIRKSLSLCLPHPCTVRRWYNVIDGRPGFTAEALSALKYRLDVTPYKVYFAIMFDEMAIKKHLSWDGNNFFLYSTLGADICSEESREAKEALVFMAIGLNVSWAISIAYFLVDGTSAQDKANPITQAINILHDLGGTVMSPALICNSRICLQQKL</sequence>
<organism evidence="4 5">
    <name type="scientific">Oedothorax gibbosus</name>
    <dbReference type="NCBI Taxonomy" id="931172"/>
    <lineage>
        <taxon>Eukaryota</taxon>
        <taxon>Metazoa</taxon>
        <taxon>Ecdysozoa</taxon>
        <taxon>Arthropoda</taxon>
        <taxon>Chelicerata</taxon>
        <taxon>Arachnida</taxon>
        <taxon>Araneae</taxon>
        <taxon>Araneomorphae</taxon>
        <taxon>Entelegynae</taxon>
        <taxon>Araneoidea</taxon>
        <taxon>Linyphiidae</taxon>
        <taxon>Erigoninae</taxon>
        <taxon>Oedothorax</taxon>
    </lineage>
</organism>
<proteinExistence type="predicted"/>
<comment type="caution">
    <text evidence="4">The sequence shown here is derived from an EMBL/GenBank/DDBJ whole genome shotgun (WGS) entry which is preliminary data.</text>
</comment>
<feature type="domain" description="THAP9-like helix-turn-helix" evidence="2">
    <location>
        <begin position="81"/>
        <end position="109"/>
    </location>
</feature>
<reference evidence="4 5" key="1">
    <citation type="journal article" date="2022" name="Nat. Ecol. Evol.">
        <title>A masculinizing supergene underlies an exaggerated male reproductive morph in a spider.</title>
        <authorList>
            <person name="Hendrickx F."/>
            <person name="De Corte Z."/>
            <person name="Sonet G."/>
            <person name="Van Belleghem S.M."/>
            <person name="Kostlbacher S."/>
            <person name="Vangestel C."/>
        </authorList>
    </citation>
    <scope>NUCLEOTIDE SEQUENCE [LARGE SCALE GENOMIC DNA]</scope>
    <source>
        <strain evidence="4">W744_W776</strain>
    </source>
</reference>